<gene>
    <name evidence="4" type="ORF">I6I53_13185</name>
</gene>
<keyword evidence="2 4" id="KW-0808">Transferase</keyword>
<dbReference type="Proteomes" id="UP000595320">
    <property type="component" value="Chromosome"/>
</dbReference>
<dbReference type="AlphaFoldDB" id="A0A7T9UH94"/>
<dbReference type="EMBL" id="CP068176">
    <property type="protein sequence ID" value="QQT85830.1"/>
    <property type="molecule type" value="Genomic_DNA"/>
</dbReference>
<protein>
    <submittedName>
        <fullName evidence="4">1-acyl-sn-glycerol-3-phosphate acyltransferase</fullName>
    </submittedName>
</protein>
<organism evidence="4 5">
    <name type="scientific">Acinetobacter ursingii</name>
    <dbReference type="NCBI Taxonomy" id="108980"/>
    <lineage>
        <taxon>Bacteria</taxon>
        <taxon>Pseudomonadati</taxon>
        <taxon>Pseudomonadota</taxon>
        <taxon>Gammaproteobacteria</taxon>
        <taxon>Moraxellales</taxon>
        <taxon>Moraxellaceae</taxon>
        <taxon>Acinetobacter</taxon>
    </lineage>
</organism>
<evidence type="ECO:0000256" key="3">
    <source>
        <dbReference type="ARBA" id="ARBA00023315"/>
    </source>
</evidence>
<dbReference type="InterPro" id="IPR002123">
    <property type="entry name" value="Plipid/glycerol_acylTrfase"/>
</dbReference>
<proteinExistence type="predicted"/>
<keyword evidence="3 4" id="KW-0012">Acyltransferase</keyword>
<reference evidence="4 5" key="1">
    <citation type="submission" date="2021-01" db="EMBL/GenBank/DDBJ databases">
        <title>FDA dAtabase for Regulatory Grade micrObial Sequences (FDA-ARGOS): Supporting development and validation of Infectious Disease Dx tests.</title>
        <authorList>
            <person name="Sproer C."/>
            <person name="Gronow S."/>
            <person name="Severitt S."/>
            <person name="Schroder I."/>
            <person name="Tallon L."/>
            <person name="Sadzewicz L."/>
            <person name="Zhao X."/>
            <person name="Boylan J."/>
            <person name="Ott S."/>
            <person name="Bowen H."/>
            <person name="Vavikolanu K."/>
            <person name="Mehta A."/>
            <person name="Aluvathingal J."/>
            <person name="Nadendla S."/>
            <person name="Lowell S."/>
            <person name="Myers T."/>
            <person name="Yan Y."/>
            <person name="Sichtig H."/>
        </authorList>
    </citation>
    <scope>NUCLEOTIDE SEQUENCE [LARGE SCALE GENOMIC DNA]</scope>
    <source>
        <strain evidence="4 5">FDAARGOS_1096</strain>
    </source>
</reference>
<evidence type="ECO:0000256" key="1">
    <source>
        <dbReference type="ARBA" id="ARBA00005189"/>
    </source>
</evidence>
<dbReference type="Pfam" id="PF01553">
    <property type="entry name" value="Acyltransferase"/>
    <property type="match status" value="1"/>
</dbReference>
<dbReference type="SUPFAM" id="SSF69593">
    <property type="entry name" value="Glycerol-3-phosphate (1)-acyltransferase"/>
    <property type="match status" value="1"/>
</dbReference>
<dbReference type="GO" id="GO:0003841">
    <property type="term" value="F:1-acylglycerol-3-phosphate O-acyltransferase activity"/>
    <property type="evidence" value="ECO:0007669"/>
    <property type="project" value="TreeGrafter"/>
</dbReference>
<dbReference type="SMART" id="SM00563">
    <property type="entry name" value="PlsC"/>
    <property type="match status" value="1"/>
</dbReference>
<dbReference type="PANTHER" id="PTHR10434">
    <property type="entry name" value="1-ACYL-SN-GLYCEROL-3-PHOSPHATE ACYLTRANSFERASE"/>
    <property type="match status" value="1"/>
</dbReference>
<dbReference type="PANTHER" id="PTHR10434:SF9">
    <property type="entry name" value="PHOSPHOLIPID_GLYCEROL ACYLTRANSFERASE DOMAIN-CONTAINING PROTEIN"/>
    <property type="match status" value="1"/>
</dbReference>
<dbReference type="GO" id="GO:0006654">
    <property type="term" value="P:phosphatidic acid biosynthetic process"/>
    <property type="evidence" value="ECO:0007669"/>
    <property type="project" value="TreeGrafter"/>
</dbReference>
<comment type="pathway">
    <text evidence="1">Lipid metabolism.</text>
</comment>
<evidence type="ECO:0000313" key="5">
    <source>
        <dbReference type="Proteomes" id="UP000595320"/>
    </source>
</evidence>
<accession>A0A7T9UH94</accession>
<sequence length="189" mass="21327">MFIMKKQLAKSIFKLSGWSYHIEPNILENKQVLIGFEHTSNMDAVLSLALFEILDIKIHTLIKKELFKGPLKPLLEKIGGIPVDRKASKDIVSQMVELFETHESFNLVIAPEGTRAKNGEARKPIRTGFWHIAKAANVPIVMMYANAKTKQGGILGKIYPSDLNQDLQTIQRLYKEKVGLDVCIPESKQ</sequence>
<evidence type="ECO:0000313" key="4">
    <source>
        <dbReference type="EMBL" id="QQT85830.1"/>
    </source>
</evidence>
<evidence type="ECO:0000256" key="2">
    <source>
        <dbReference type="ARBA" id="ARBA00022679"/>
    </source>
</evidence>
<name>A0A7T9UH94_9GAMM</name>